<feature type="region of interest" description="Disordered" evidence="1">
    <location>
        <begin position="1"/>
        <end position="35"/>
    </location>
</feature>
<name>A0ABC8VUE0_9POAL</name>
<gene>
    <name evidence="2" type="ORF">URODEC1_LOCUS6895</name>
</gene>
<evidence type="ECO:0000313" key="2">
    <source>
        <dbReference type="EMBL" id="CAL4896862.1"/>
    </source>
</evidence>
<proteinExistence type="predicted"/>
<protein>
    <submittedName>
        <fullName evidence="2">Uncharacterized protein</fullName>
    </submittedName>
</protein>
<organism evidence="2 3">
    <name type="scientific">Urochloa decumbens</name>
    <dbReference type="NCBI Taxonomy" id="240449"/>
    <lineage>
        <taxon>Eukaryota</taxon>
        <taxon>Viridiplantae</taxon>
        <taxon>Streptophyta</taxon>
        <taxon>Embryophyta</taxon>
        <taxon>Tracheophyta</taxon>
        <taxon>Spermatophyta</taxon>
        <taxon>Magnoliopsida</taxon>
        <taxon>Liliopsida</taxon>
        <taxon>Poales</taxon>
        <taxon>Poaceae</taxon>
        <taxon>PACMAD clade</taxon>
        <taxon>Panicoideae</taxon>
        <taxon>Panicodae</taxon>
        <taxon>Paniceae</taxon>
        <taxon>Melinidinae</taxon>
        <taxon>Urochloa</taxon>
    </lineage>
</organism>
<accession>A0ABC8VUE0</accession>
<evidence type="ECO:0000313" key="3">
    <source>
        <dbReference type="Proteomes" id="UP001497457"/>
    </source>
</evidence>
<dbReference type="Proteomes" id="UP001497457">
    <property type="component" value="Chromosome 10rd"/>
</dbReference>
<reference evidence="2" key="1">
    <citation type="submission" date="2024-10" db="EMBL/GenBank/DDBJ databases">
        <authorList>
            <person name="Ryan C."/>
        </authorList>
    </citation>
    <scope>NUCLEOTIDE SEQUENCE [LARGE SCALE GENOMIC DNA]</scope>
</reference>
<keyword evidence="3" id="KW-1185">Reference proteome</keyword>
<dbReference type="AlphaFoldDB" id="A0ABC8VUE0"/>
<sequence length="304" mass="31800">MYTAQAHLKHNQNRKPHDNYYPAPHALQRPRSRHASVVLHLGSPLRRPPTRREPPHAAQPRHLLLLLLRLQLLHLPPPRRLRQRRRRGLVDALDGAVPGPAAPHHEPEPAAAPGLPRAPARPRRAAEARALAVGEDLPDAGDLGGLGLRDGGLGRAPAAAGLGLLGEDGRRVLVVLPPRAAELPGEADDGRGRGLEVAGEALGGAAVVGVVALEDALGVGVLLEGVVAVVDAVDLGPGDVVADAEARGFRRVAGARGGHGGDEGGRGGYADGVWARGKNWKSLRFAACGEVFKELRVVDSSGLL</sequence>
<evidence type="ECO:0000256" key="1">
    <source>
        <dbReference type="SAM" id="MobiDB-lite"/>
    </source>
</evidence>
<feature type="compositionally biased region" description="Low complexity" evidence="1">
    <location>
        <begin position="109"/>
        <end position="118"/>
    </location>
</feature>
<dbReference type="EMBL" id="OZ075120">
    <property type="protein sequence ID" value="CAL4896862.1"/>
    <property type="molecule type" value="Genomic_DNA"/>
</dbReference>
<feature type="region of interest" description="Disordered" evidence="1">
    <location>
        <begin position="93"/>
        <end position="130"/>
    </location>
</feature>